<proteinExistence type="predicted"/>
<gene>
    <name evidence="1" type="ORF">NWI01_11840</name>
</gene>
<protein>
    <submittedName>
        <fullName evidence="1">Uncharacterized protein</fullName>
    </submittedName>
</protein>
<dbReference type="AlphaFoldDB" id="A0A4Y3W8G9"/>
<organism evidence="1 2">
    <name type="scientific">Nitrobacter winogradskyi</name>
    <name type="common">Nitrobacter agilis</name>
    <dbReference type="NCBI Taxonomy" id="913"/>
    <lineage>
        <taxon>Bacteria</taxon>
        <taxon>Pseudomonadati</taxon>
        <taxon>Pseudomonadota</taxon>
        <taxon>Alphaproteobacteria</taxon>
        <taxon>Hyphomicrobiales</taxon>
        <taxon>Nitrobacteraceae</taxon>
        <taxon>Nitrobacter</taxon>
    </lineage>
</organism>
<sequence length="170" mass="18478">MIQALPDRIDVPGGYAHEVVPQVIADPKRGIRREGPFKRVRVAYDPKKLYRKAGAAAAGGGGVRIDDPERCSDQIVNEIDFGAAQERDGGWIDEHHRGIARDYQIIVGLGAFDVEFVLKARAASAFDADTQHRAIALGFQDFSDPPRRALADGDVGFCHPATPYAIADIV</sequence>
<evidence type="ECO:0000313" key="1">
    <source>
        <dbReference type="EMBL" id="GEC15292.1"/>
    </source>
</evidence>
<comment type="caution">
    <text evidence="1">The sequence shown here is derived from an EMBL/GenBank/DDBJ whole genome shotgun (WGS) entry which is preliminary data.</text>
</comment>
<dbReference type="Proteomes" id="UP000318825">
    <property type="component" value="Unassembled WGS sequence"/>
</dbReference>
<name>A0A4Y3W8G9_NITWI</name>
<accession>A0A4Y3W8G9</accession>
<dbReference type="EMBL" id="BJNF01000027">
    <property type="protein sequence ID" value="GEC15292.1"/>
    <property type="molecule type" value="Genomic_DNA"/>
</dbReference>
<reference evidence="1 2" key="1">
    <citation type="submission" date="2019-06" db="EMBL/GenBank/DDBJ databases">
        <title>Whole genome shotgun sequence of Nitrobacter winogradskyi NBRC 14297.</title>
        <authorList>
            <person name="Hosoyama A."/>
            <person name="Uohara A."/>
            <person name="Ohji S."/>
            <person name="Ichikawa N."/>
        </authorList>
    </citation>
    <scope>NUCLEOTIDE SEQUENCE [LARGE SCALE GENOMIC DNA]</scope>
    <source>
        <strain evidence="1 2">NBRC 14297</strain>
    </source>
</reference>
<evidence type="ECO:0000313" key="2">
    <source>
        <dbReference type="Proteomes" id="UP000318825"/>
    </source>
</evidence>